<dbReference type="AlphaFoldDB" id="A0A0F9PW22"/>
<accession>A0A0F9PW22</accession>
<dbReference type="EMBL" id="LAZR01002107">
    <property type="protein sequence ID" value="KKN34419.1"/>
    <property type="molecule type" value="Genomic_DNA"/>
</dbReference>
<protein>
    <submittedName>
        <fullName evidence="1">Uncharacterized protein</fullName>
    </submittedName>
</protein>
<comment type="caution">
    <text evidence="1">The sequence shown here is derived from an EMBL/GenBank/DDBJ whole genome shotgun (WGS) entry which is preliminary data.</text>
</comment>
<gene>
    <name evidence="1" type="ORF">LCGC14_0793950</name>
</gene>
<reference evidence="1" key="1">
    <citation type="journal article" date="2015" name="Nature">
        <title>Complex archaea that bridge the gap between prokaryotes and eukaryotes.</title>
        <authorList>
            <person name="Spang A."/>
            <person name="Saw J.H."/>
            <person name="Jorgensen S.L."/>
            <person name="Zaremba-Niedzwiedzka K."/>
            <person name="Martijn J."/>
            <person name="Lind A.E."/>
            <person name="van Eijk R."/>
            <person name="Schleper C."/>
            <person name="Guy L."/>
            <person name="Ettema T.J."/>
        </authorList>
    </citation>
    <scope>NUCLEOTIDE SEQUENCE</scope>
</reference>
<evidence type="ECO:0000313" key="1">
    <source>
        <dbReference type="EMBL" id="KKN34419.1"/>
    </source>
</evidence>
<proteinExistence type="predicted"/>
<name>A0A0F9PW22_9ZZZZ</name>
<sequence length="135" mass="15893">MNLTFCKKITLKSKRKRIFDLDLEIYFTFLRLSTLYVVDYKPDLTYNNFLRDSYVNSVPQLAGYGLTMEEIADVNLQCIMFNDGAAWIFDPNDVLAPIDAFMLASDSSWVAPWTEFSNLVEYKKQFWALFLHREF</sequence>
<organism evidence="1">
    <name type="scientific">marine sediment metagenome</name>
    <dbReference type="NCBI Taxonomy" id="412755"/>
    <lineage>
        <taxon>unclassified sequences</taxon>
        <taxon>metagenomes</taxon>
        <taxon>ecological metagenomes</taxon>
    </lineage>
</organism>